<dbReference type="SUPFAM" id="SSF52768">
    <property type="entry name" value="Arginase/deacetylase"/>
    <property type="match status" value="1"/>
</dbReference>
<proteinExistence type="inferred from homology"/>
<keyword evidence="3" id="KW-0464">Manganese</keyword>
<protein>
    <recommendedName>
        <fullName evidence="7">Arginase/deacetylase</fullName>
    </recommendedName>
</protein>
<dbReference type="Gene3D" id="3.40.800.10">
    <property type="entry name" value="Ureohydrolase domain"/>
    <property type="match status" value="1"/>
</dbReference>
<dbReference type="Pfam" id="PF00491">
    <property type="entry name" value="Arginase"/>
    <property type="match status" value="1"/>
</dbReference>
<dbReference type="PROSITE" id="PS51409">
    <property type="entry name" value="ARGINASE_2"/>
    <property type="match status" value="1"/>
</dbReference>
<evidence type="ECO:0000256" key="3">
    <source>
        <dbReference type="ARBA" id="ARBA00023211"/>
    </source>
</evidence>
<sequence length="349" mass="37341">MSPKNISIIHIPSDIGSLYPGKSRAPAAFTAAGFQTKLQAAGHSIVEYNAFSSAHFSEPTPVVSATWKPSSRSPNGARNEAETVKACHAVKNTVALALANSEKRGTKEDESKKKNMQFFIGGECLYTPAILSAYWHHFNPPSPSPTTSKTMENQASEQKIGIIYMDADTDLYLPNEPSTPGTLASMTLSHLTLRPGSLPSMAPFSRPNNTAVVTPQIISLFGTNATALANGPPAHLSYLLDNHFRVHTSSAVQASPVACAKEALAWIEERVDWIVLHLDVDVINPGSFALANVPNFTGLGYRECLDAFGVFLRSEKVVGVSVAEVNPDHDCEGEMVGRLVGDLVGALGE</sequence>
<name>A0A9W4UAA7_9PLEO</name>
<evidence type="ECO:0008006" key="7">
    <source>
        <dbReference type="Google" id="ProtNLM"/>
    </source>
</evidence>
<dbReference type="InterPro" id="IPR023696">
    <property type="entry name" value="Ureohydrolase_dom_sf"/>
</dbReference>
<reference evidence="5" key="1">
    <citation type="submission" date="2023-01" db="EMBL/GenBank/DDBJ databases">
        <authorList>
            <person name="Van Ghelder C."/>
            <person name="Rancurel C."/>
        </authorList>
    </citation>
    <scope>NUCLEOTIDE SEQUENCE</scope>
    <source>
        <strain evidence="5">CNCM I-4278</strain>
    </source>
</reference>
<evidence type="ECO:0000313" key="6">
    <source>
        <dbReference type="Proteomes" id="UP001152607"/>
    </source>
</evidence>
<keyword evidence="6" id="KW-1185">Reference proteome</keyword>
<comment type="similarity">
    <text evidence="4">Belongs to the arginase family.</text>
</comment>
<dbReference type="PANTHER" id="PTHR43782:SF3">
    <property type="entry name" value="ARGINASE"/>
    <property type="match status" value="1"/>
</dbReference>
<keyword evidence="2" id="KW-0378">Hydrolase</keyword>
<dbReference type="GO" id="GO:0030145">
    <property type="term" value="F:manganese ion binding"/>
    <property type="evidence" value="ECO:0007669"/>
    <property type="project" value="TreeGrafter"/>
</dbReference>
<dbReference type="Proteomes" id="UP001152607">
    <property type="component" value="Unassembled WGS sequence"/>
</dbReference>
<dbReference type="OrthoDB" id="9992747at2759"/>
<evidence type="ECO:0000313" key="5">
    <source>
        <dbReference type="EMBL" id="CAI6330880.1"/>
    </source>
</evidence>
<organism evidence="5 6">
    <name type="scientific">Periconia digitata</name>
    <dbReference type="NCBI Taxonomy" id="1303443"/>
    <lineage>
        <taxon>Eukaryota</taxon>
        <taxon>Fungi</taxon>
        <taxon>Dikarya</taxon>
        <taxon>Ascomycota</taxon>
        <taxon>Pezizomycotina</taxon>
        <taxon>Dothideomycetes</taxon>
        <taxon>Pleosporomycetidae</taxon>
        <taxon>Pleosporales</taxon>
        <taxon>Massarineae</taxon>
        <taxon>Periconiaceae</taxon>
        <taxon>Periconia</taxon>
    </lineage>
</organism>
<dbReference type="GO" id="GO:0005737">
    <property type="term" value="C:cytoplasm"/>
    <property type="evidence" value="ECO:0007669"/>
    <property type="project" value="TreeGrafter"/>
</dbReference>
<dbReference type="InterPro" id="IPR006035">
    <property type="entry name" value="Ureohydrolase"/>
</dbReference>
<comment type="caution">
    <text evidence="5">The sequence shown here is derived from an EMBL/GenBank/DDBJ whole genome shotgun (WGS) entry which is preliminary data.</text>
</comment>
<dbReference type="EMBL" id="CAOQHR010000002">
    <property type="protein sequence ID" value="CAI6330880.1"/>
    <property type="molecule type" value="Genomic_DNA"/>
</dbReference>
<evidence type="ECO:0000256" key="2">
    <source>
        <dbReference type="ARBA" id="ARBA00022801"/>
    </source>
</evidence>
<accession>A0A9W4UAA7</accession>
<evidence type="ECO:0000256" key="4">
    <source>
        <dbReference type="PROSITE-ProRule" id="PRU00742"/>
    </source>
</evidence>
<dbReference type="AlphaFoldDB" id="A0A9W4UAA7"/>
<evidence type="ECO:0000256" key="1">
    <source>
        <dbReference type="ARBA" id="ARBA00022723"/>
    </source>
</evidence>
<gene>
    <name evidence="5" type="ORF">PDIGIT_LOCUS4327</name>
</gene>
<dbReference type="GO" id="GO:0004053">
    <property type="term" value="F:arginase activity"/>
    <property type="evidence" value="ECO:0007669"/>
    <property type="project" value="TreeGrafter"/>
</dbReference>
<dbReference type="PANTHER" id="PTHR43782">
    <property type="entry name" value="ARGINASE"/>
    <property type="match status" value="1"/>
</dbReference>
<keyword evidence="1" id="KW-0479">Metal-binding</keyword>